<dbReference type="GO" id="GO:0003906">
    <property type="term" value="F:DNA-(apurinic or apyrimidinic site) endonuclease activity"/>
    <property type="evidence" value="ECO:0000318"/>
    <property type="project" value="GO_Central"/>
</dbReference>
<dbReference type="PANTHER" id="PTHR43286:SF1">
    <property type="entry name" value="ENDONUCLEASE III-LIKE PROTEIN 1"/>
    <property type="match status" value="1"/>
</dbReference>
<dbReference type="FunFam" id="1.10.340.30:FF:000025">
    <property type="entry name" value="Endonuclease III homolog"/>
    <property type="match status" value="1"/>
</dbReference>
<comment type="function">
    <text evidence="8">Bifunctional DNA N-glycosylase with associated apurinic/apyrimidinic (AP) lyase function that catalyzes the first step in base excision repair (BER), the primary repair pathway for the repair of oxidative DNA damage. The DNA N-glycosylase activity releases the damaged DNA base from DNA by cleaving the N-glycosidic bond, leaving an AP site. The AP lyase activity cleaves the phosphodiester bond 3' to the AP site by a beta-elimination. Primarily recognizes and repairs oxidative base damage of pyrimidines.</text>
</comment>
<dbReference type="SMART" id="SM00478">
    <property type="entry name" value="ENDO3c"/>
    <property type="match status" value="1"/>
</dbReference>
<dbReference type="PANTHER" id="PTHR43286">
    <property type="entry name" value="ENDONUCLEASE III-LIKE PROTEIN 1"/>
    <property type="match status" value="1"/>
</dbReference>
<dbReference type="SUPFAM" id="SSF48150">
    <property type="entry name" value="DNA-glycosylase"/>
    <property type="match status" value="1"/>
</dbReference>
<dbReference type="STRING" id="237561.A0A1D8PE92"/>
<dbReference type="InterPro" id="IPR003265">
    <property type="entry name" value="HhH-GPD_domain"/>
</dbReference>
<feature type="domain" description="HhH-GPD" evidence="9">
    <location>
        <begin position="108"/>
        <end position="265"/>
    </location>
</feature>
<dbReference type="GO" id="GO:0005739">
    <property type="term" value="C:mitochondrion"/>
    <property type="evidence" value="ECO:0007669"/>
    <property type="project" value="UniProtKB-SubCell"/>
</dbReference>
<dbReference type="InterPro" id="IPR011257">
    <property type="entry name" value="DNA_glycosylase"/>
</dbReference>
<comment type="caution">
    <text evidence="8">Lacks conserved residue(s) required for the propagation of feature annotation.</text>
</comment>
<comment type="subcellular location">
    <subcellularLocation>
        <location evidence="8">Nucleus</location>
    </subcellularLocation>
    <subcellularLocation>
        <location evidence="8">Mitochondrion</location>
    </subcellularLocation>
</comment>
<reference evidence="11 12" key="3">
    <citation type="journal article" date="2013" name="Genome Biol.">
        <title>Assembly of a phased diploid Candida albicans genome facilitates allele-specific measurements and provides a simple model for repeat and indel structure.</title>
        <authorList>
            <person name="Muzzey D."/>
            <person name="Schwartz K."/>
            <person name="Weissman J.S."/>
            <person name="Sherlock G."/>
        </authorList>
    </citation>
    <scope>NUCLEOTIDE SEQUENCE [LARGE SCALE GENOMIC DNA]</scope>
    <source>
        <strain evidence="12">SC5314 / ATCC MYA-2876</strain>
    </source>
</reference>
<organism evidence="11 12">
    <name type="scientific">Candida albicans (strain SC5314 / ATCC MYA-2876)</name>
    <name type="common">Yeast</name>
    <dbReference type="NCBI Taxonomy" id="237561"/>
    <lineage>
        <taxon>Eukaryota</taxon>
        <taxon>Fungi</taxon>
        <taxon>Dikarya</taxon>
        <taxon>Ascomycota</taxon>
        <taxon>Saccharomycotina</taxon>
        <taxon>Pichiomycetes</taxon>
        <taxon>Debaryomycetaceae</taxon>
        <taxon>Candida/Lodderomyces clade</taxon>
        <taxon>Candida</taxon>
    </lineage>
</organism>
<dbReference type="GeneID" id="3640746"/>
<dbReference type="FunCoup" id="A0A1D8PE92">
    <property type="interactions" value="515"/>
</dbReference>
<reference evidence="11 12" key="2">
    <citation type="journal article" date="2007" name="Genome Biol.">
        <title>Assembly of the Candida albicans genome into sixteen supercontigs aligned on the eight chromosomes.</title>
        <authorList>
            <person name="van het Hoog M."/>
            <person name="Rast T.J."/>
            <person name="Martchenko M."/>
            <person name="Grindle S."/>
            <person name="Dignard D."/>
            <person name="Hogues H."/>
            <person name="Cuomo C."/>
            <person name="Berriman M."/>
            <person name="Scherer S."/>
            <person name="Magee B.B."/>
            <person name="Whiteway M."/>
            <person name="Chibana H."/>
            <person name="Nantel A."/>
            <person name="Magee P.T."/>
        </authorList>
    </citation>
    <scope>GENOME REANNOTATION</scope>
    <source>
        <strain evidence="12">SC5314 / ATCC MYA-2876</strain>
    </source>
</reference>
<dbReference type="InterPro" id="IPR000445">
    <property type="entry name" value="HhH_motif"/>
</dbReference>
<dbReference type="VEuPathDB" id="FungiDB:C1_08200W_A"/>
<dbReference type="CDD" id="cd00056">
    <property type="entry name" value="ENDO3c"/>
    <property type="match status" value="1"/>
</dbReference>
<reference evidence="11 12" key="1">
    <citation type="journal article" date="2004" name="Proc. Natl. Acad. Sci. U.S.A.">
        <title>The diploid genome sequence of Candida albicans.</title>
        <authorList>
            <person name="Jones T."/>
            <person name="Federspiel N.A."/>
            <person name="Chibana H."/>
            <person name="Dungan J."/>
            <person name="Kalman S."/>
            <person name="Magee B.B."/>
            <person name="Newport G."/>
            <person name="Thorstenson Y.R."/>
            <person name="Agabian N."/>
            <person name="Magee P.T."/>
            <person name="Davis R.W."/>
            <person name="Scherer S."/>
        </authorList>
    </citation>
    <scope>NUCLEOTIDE SEQUENCE [LARGE SCALE GENOMIC DNA]</scope>
    <source>
        <strain evidence="12">SC5314 / ATCC MYA-2876</strain>
    </source>
</reference>
<keyword evidence="8" id="KW-0539">Nucleus</keyword>
<dbReference type="Gene3D" id="1.10.340.30">
    <property type="entry name" value="Hypothetical protein, domain 2"/>
    <property type="match status" value="1"/>
</dbReference>
<gene>
    <name evidence="8 10 11" type="primary">NTG1</name>
    <name evidence="11" type="ordered locus">CAALFM_C108200WA</name>
    <name evidence="10" type="ordered locus">orf19.12564</name>
</gene>
<evidence type="ECO:0000313" key="11">
    <source>
        <dbReference type="EMBL" id="AOW26460.1"/>
    </source>
</evidence>
<dbReference type="OrthoDB" id="2099276at2759"/>
<dbReference type="Proteomes" id="UP000000559">
    <property type="component" value="Chromosome 1"/>
</dbReference>
<comment type="similarity">
    <text evidence="1 8">Belongs to the Nth/MutY family.</text>
</comment>
<dbReference type="GO" id="GO:0005634">
    <property type="term" value="C:nucleus"/>
    <property type="evidence" value="ECO:0000318"/>
    <property type="project" value="GO_Central"/>
</dbReference>
<dbReference type="eggNOG" id="KOG1921">
    <property type="taxonomic scope" value="Eukaryota"/>
</dbReference>
<dbReference type="CGD" id="CAL0000179989">
    <property type="gene designation" value="NTG1"/>
</dbReference>
<dbReference type="GO" id="GO:0006289">
    <property type="term" value="P:nucleotide-excision repair"/>
    <property type="evidence" value="ECO:0000318"/>
    <property type="project" value="GO_Central"/>
</dbReference>
<keyword evidence="12" id="KW-1185">Reference proteome</keyword>
<proteinExistence type="inferred from homology"/>
<comment type="catalytic activity">
    <reaction evidence="7 8">
        <text>2'-deoxyribonucleotide-(2'-deoxyribose 5'-phosphate)-2'-deoxyribonucleotide-DNA = a 3'-end 2'-deoxyribonucleotide-(2,3-dehydro-2,3-deoxyribose 5'-phosphate)-DNA + a 5'-end 5'-phospho-2'-deoxyribonucleoside-DNA + H(+)</text>
        <dbReference type="Rhea" id="RHEA:66592"/>
        <dbReference type="Rhea" id="RHEA-COMP:13180"/>
        <dbReference type="Rhea" id="RHEA-COMP:16897"/>
        <dbReference type="Rhea" id="RHEA-COMP:17067"/>
        <dbReference type="ChEBI" id="CHEBI:15378"/>
        <dbReference type="ChEBI" id="CHEBI:136412"/>
        <dbReference type="ChEBI" id="CHEBI:157695"/>
        <dbReference type="ChEBI" id="CHEBI:167181"/>
        <dbReference type="EC" id="4.2.99.18"/>
    </reaction>
</comment>
<dbReference type="GO" id="GO:0006285">
    <property type="term" value="P:base-excision repair, AP site formation"/>
    <property type="evidence" value="ECO:0000247"/>
    <property type="project" value="CGD"/>
</dbReference>
<evidence type="ECO:0000256" key="7">
    <source>
        <dbReference type="ARBA" id="ARBA00044632"/>
    </source>
</evidence>
<dbReference type="EC" id="4.2.99.18" evidence="8"/>
<dbReference type="EC" id="3.2.2.-" evidence="8"/>
<evidence type="ECO:0000256" key="1">
    <source>
        <dbReference type="ARBA" id="ARBA00008343"/>
    </source>
</evidence>
<evidence type="ECO:0000256" key="4">
    <source>
        <dbReference type="ARBA" id="ARBA00023204"/>
    </source>
</evidence>
<dbReference type="EMBL" id="CP017623">
    <property type="protein sequence ID" value="AOW26460.1"/>
    <property type="molecule type" value="Genomic_DNA"/>
</dbReference>
<dbReference type="SMR" id="A0A1D8PE92"/>
<evidence type="ECO:0000256" key="3">
    <source>
        <dbReference type="ARBA" id="ARBA00022801"/>
    </source>
</evidence>
<dbReference type="InterPro" id="IPR004036">
    <property type="entry name" value="Endonuclease-III-like_CS2"/>
</dbReference>
<dbReference type="GO" id="GO:0003677">
    <property type="term" value="F:DNA binding"/>
    <property type="evidence" value="ECO:0007669"/>
    <property type="project" value="UniProtKB-UniRule"/>
</dbReference>
<dbReference type="InParanoid" id="A0A1D8PE92"/>
<evidence type="ECO:0000313" key="12">
    <source>
        <dbReference type="Proteomes" id="UP000000559"/>
    </source>
</evidence>
<dbReference type="PROSITE" id="PS01155">
    <property type="entry name" value="ENDONUCLEASE_III_2"/>
    <property type="match status" value="1"/>
</dbReference>
<dbReference type="RefSeq" id="XP_717635.2">
    <property type="nucleotide sequence ID" value="XM_712542.2"/>
</dbReference>
<dbReference type="Pfam" id="PF00633">
    <property type="entry name" value="HHH"/>
    <property type="match status" value="1"/>
</dbReference>
<sequence>MKVTKRAISDTSGSSKRIKLEHIEVEIESETTELAPNVFTKVDPEDMAKCNGPPKWSEIYNQLVWMRSKFFAPVDTQGCERMPNTINRNIKTRNPKIYRFQLLISLMLSSQTKDEVNYEAMKNLHNGLLKVHPDGLCIESVLKLSESEIDAYIKKVGFHNRKAQYIRKTCSILMENHGGDIPKTIEEIVALPGVGPKMGFLLLQSGWGINAGIGVDVHLHRLALMWGWVSPKANTPEKARIELQEWLPKDYWTDINPLVVGFGQVICVPRAANCDICTLARDGLCKGVNKKLLKTPLSEERINKLSKQRADLSQLLKEFM</sequence>
<keyword evidence="6 8" id="KW-0326">Glycosidase</keyword>
<keyword evidence="8" id="KW-0496">Mitochondrion</keyword>
<dbReference type="KEGG" id="cal:CAALFM_C108200WA"/>
<dbReference type="GO" id="GO:0000703">
    <property type="term" value="F:oxidized pyrimidine nucleobase lesion DNA N-glycosylase activity"/>
    <property type="evidence" value="ECO:0000247"/>
    <property type="project" value="CGD"/>
</dbReference>
<dbReference type="AlphaFoldDB" id="A0A1D8PE92"/>
<dbReference type="HAMAP" id="MF_03183">
    <property type="entry name" value="Endonuclease_III_Nth"/>
    <property type="match status" value="1"/>
</dbReference>
<dbReference type="Pfam" id="PF00730">
    <property type="entry name" value="HhH-GPD"/>
    <property type="match status" value="1"/>
</dbReference>
<evidence type="ECO:0000313" key="10">
    <source>
        <dbReference type="CGD" id="CAL0000179989"/>
    </source>
</evidence>
<evidence type="ECO:0000256" key="5">
    <source>
        <dbReference type="ARBA" id="ARBA00023239"/>
    </source>
</evidence>
<evidence type="ECO:0000259" key="9">
    <source>
        <dbReference type="SMART" id="SM00478"/>
    </source>
</evidence>
<evidence type="ECO:0000256" key="6">
    <source>
        <dbReference type="ARBA" id="ARBA00023295"/>
    </source>
</evidence>
<evidence type="ECO:0000256" key="8">
    <source>
        <dbReference type="HAMAP-Rule" id="MF_03183"/>
    </source>
</evidence>
<accession>A0A1D8PE92</accession>
<dbReference type="InterPro" id="IPR030841">
    <property type="entry name" value="NTH1"/>
</dbReference>
<dbReference type="GO" id="GO:0140078">
    <property type="term" value="F:class I DNA-(apurinic or apyrimidinic site) endonuclease activity"/>
    <property type="evidence" value="ECO:0007669"/>
    <property type="project" value="UniProtKB-EC"/>
</dbReference>
<evidence type="ECO:0000256" key="2">
    <source>
        <dbReference type="ARBA" id="ARBA00022763"/>
    </source>
</evidence>
<protein>
    <recommendedName>
        <fullName evidence="8">Endonuclease III homolog</fullName>
        <ecNumber evidence="8">3.2.2.-</ecNumber>
        <ecNumber evidence="8">4.2.99.18</ecNumber>
    </recommendedName>
    <alternativeName>
        <fullName evidence="8">Bifunctional DNA N-glycosylase/DNA-(apurinic or apyrimidinic site) lyase</fullName>
        <shortName evidence="8">DNA glycosylase/AP lyase</shortName>
    </alternativeName>
</protein>
<name>A0A1D8PE92_CANAL</name>
<dbReference type="OMA" id="RGKRCDL"/>
<keyword evidence="3 8" id="KW-0378">Hydrolase</keyword>
<dbReference type="InterPro" id="IPR023170">
    <property type="entry name" value="HhH_base_excis_C"/>
</dbReference>
<keyword evidence="5 8" id="KW-0456">Lyase</keyword>
<keyword evidence="2 8" id="KW-0227">DNA damage</keyword>
<dbReference type="Gene3D" id="1.10.1670.10">
    <property type="entry name" value="Helix-hairpin-Helix base-excision DNA repair enzymes (C-terminal)"/>
    <property type="match status" value="1"/>
</dbReference>
<keyword evidence="4 8" id="KW-0234">DNA repair</keyword>